<reference evidence="1 2" key="2">
    <citation type="journal article" date="2022" name="Mol. Ecol. Resour.">
        <title>The genomes of chicory, endive, great burdock and yacon provide insights into Asteraceae paleo-polyploidization history and plant inulin production.</title>
        <authorList>
            <person name="Fan W."/>
            <person name="Wang S."/>
            <person name="Wang H."/>
            <person name="Wang A."/>
            <person name="Jiang F."/>
            <person name="Liu H."/>
            <person name="Zhao H."/>
            <person name="Xu D."/>
            <person name="Zhang Y."/>
        </authorList>
    </citation>
    <scope>NUCLEOTIDE SEQUENCE [LARGE SCALE GENOMIC DNA]</scope>
    <source>
        <strain evidence="2">cv. Niubang</strain>
    </source>
</reference>
<protein>
    <submittedName>
        <fullName evidence="1">Uncharacterized protein</fullName>
    </submittedName>
</protein>
<gene>
    <name evidence="1" type="ORF">L6452_17753</name>
</gene>
<sequence>MQGVSSSSHSLKVISHLTLIHGAVAKGAGLPMGMIIQLRVTRTLLHAFLDPVKAFPQHYVGPCMAHGHFSTTTTTWGYDTNEAHLGLGQIPQLGYSGELGLGEVGGRRYDSSTDHIDWSL</sequence>
<proteinExistence type="predicted"/>
<reference evidence="2" key="1">
    <citation type="journal article" date="2022" name="Mol. Ecol. Resour.">
        <title>The genomes of chicory, endive, great burdock and yacon provide insights into Asteraceae palaeo-polyploidization history and plant inulin production.</title>
        <authorList>
            <person name="Fan W."/>
            <person name="Wang S."/>
            <person name="Wang H."/>
            <person name="Wang A."/>
            <person name="Jiang F."/>
            <person name="Liu H."/>
            <person name="Zhao H."/>
            <person name="Xu D."/>
            <person name="Zhang Y."/>
        </authorList>
    </citation>
    <scope>NUCLEOTIDE SEQUENCE [LARGE SCALE GENOMIC DNA]</scope>
    <source>
        <strain evidence="2">cv. Niubang</strain>
    </source>
</reference>
<keyword evidence="2" id="KW-1185">Reference proteome</keyword>
<organism evidence="1 2">
    <name type="scientific">Arctium lappa</name>
    <name type="common">Greater burdock</name>
    <name type="synonym">Lappa major</name>
    <dbReference type="NCBI Taxonomy" id="4217"/>
    <lineage>
        <taxon>Eukaryota</taxon>
        <taxon>Viridiplantae</taxon>
        <taxon>Streptophyta</taxon>
        <taxon>Embryophyta</taxon>
        <taxon>Tracheophyta</taxon>
        <taxon>Spermatophyta</taxon>
        <taxon>Magnoliopsida</taxon>
        <taxon>eudicotyledons</taxon>
        <taxon>Gunneridae</taxon>
        <taxon>Pentapetalae</taxon>
        <taxon>asterids</taxon>
        <taxon>campanulids</taxon>
        <taxon>Asterales</taxon>
        <taxon>Asteraceae</taxon>
        <taxon>Carduoideae</taxon>
        <taxon>Cardueae</taxon>
        <taxon>Arctiinae</taxon>
        <taxon>Arctium</taxon>
    </lineage>
</organism>
<dbReference type="EMBL" id="CM042051">
    <property type="protein sequence ID" value="KAI3729104.1"/>
    <property type="molecule type" value="Genomic_DNA"/>
</dbReference>
<accession>A0ACB9C499</accession>
<dbReference type="Proteomes" id="UP001055879">
    <property type="component" value="Linkage Group LG05"/>
</dbReference>
<evidence type="ECO:0000313" key="1">
    <source>
        <dbReference type="EMBL" id="KAI3729104.1"/>
    </source>
</evidence>
<comment type="caution">
    <text evidence="1">The sequence shown here is derived from an EMBL/GenBank/DDBJ whole genome shotgun (WGS) entry which is preliminary data.</text>
</comment>
<name>A0ACB9C499_ARCLA</name>
<evidence type="ECO:0000313" key="2">
    <source>
        <dbReference type="Proteomes" id="UP001055879"/>
    </source>
</evidence>